<feature type="transmembrane region" description="Helical" evidence="1">
    <location>
        <begin position="6"/>
        <end position="23"/>
    </location>
</feature>
<evidence type="ECO:0000256" key="1">
    <source>
        <dbReference type="SAM" id="Phobius"/>
    </source>
</evidence>
<dbReference type="EMBL" id="MHHZ01000007">
    <property type="protein sequence ID" value="OGY42179.1"/>
    <property type="molecule type" value="Genomic_DNA"/>
</dbReference>
<evidence type="ECO:0000313" key="2">
    <source>
        <dbReference type="EMBL" id="OGY42179.1"/>
    </source>
</evidence>
<organism evidence="2 3">
    <name type="scientific">Candidatus Buchananbacteria bacterium RBG_13_36_9</name>
    <dbReference type="NCBI Taxonomy" id="1797530"/>
    <lineage>
        <taxon>Bacteria</taxon>
        <taxon>Candidatus Buchananiibacteriota</taxon>
    </lineage>
</organism>
<proteinExistence type="predicted"/>
<sequence>MAGVAYIIVGHFMGLLLLATMENKQTFKKIWPQTKFGRFIWLELLSFGWVIVGITWLLIIVSLAAYRFCKNLLYTEGKRFLKYGTTTVSNEHEL</sequence>
<evidence type="ECO:0000313" key="3">
    <source>
        <dbReference type="Proteomes" id="UP000176498"/>
    </source>
</evidence>
<comment type="caution">
    <text evidence="2">The sequence shown here is derived from an EMBL/GenBank/DDBJ whole genome shotgun (WGS) entry which is preliminary data.</text>
</comment>
<keyword evidence="1" id="KW-1133">Transmembrane helix</keyword>
<name>A0A1G1XQ12_9BACT</name>
<keyword evidence="1" id="KW-0472">Membrane</keyword>
<reference evidence="2 3" key="1">
    <citation type="journal article" date="2016" name="Nat. Commun.">
        <title>Thousands of microbial genomes shed light on interconnected biogeochemical processes in an aquifer system.</title>
        <authorList>
            <person name="Anantharaman K."/>
            <person name="Brown C.T."/>
            <person name="Hug L.A."/>
            <person name="Sharon I."/>
            <person name="Castelle C.J."/>
            <person name="Probst A.J."/>
            <person name="Thomas B.C."/>
            <person name="Singh A."/>
            <person name="Wilkins M.J."/>
            <person name="Karaoz U."/>
            <person name="Brodie E.L."/>
            <person name="Williams K.H."/>
            <person name="Hubbard S.S."/>
            <person name="Banfield J.F."/>
        </authorList>
    </citation>
    <scope>NUCLEOTIDE SEQUENCE [LARGE SCALE GENOMIC DNA]</scope>
</reference>
<accession>A0A1G1XQ12</accession>
<dbReference type="Proteomes" id="UP000176498">
    <property type="component" value="Unassembled WGS sequence"/>
</dbReference>
<feature type="transmembrane region" description="Helical" evidence="1">
    <location>
        <begin position="44"/>
        <end position="66"/>
    </location>
</feature>
<protein>
    <submittedName>
        <fullName evidence="2">Uncharacterized protein</fullName>
    </submittedName>
</protein>
<dbReference type="AlphaFoldDB" id="A0A1G1XQ12"/>
<keyword evidence="1" id="KW-0812">Transmembrane</keyword>
<gene>
    <name evidence="2" type="ORF">A2Y82_00435</name>
</gene>